<dbReference type="PANTHER" id="PTHR13980">
    <property type="entry name" value="CDC68 RELATED"/>
    <property type="match status" value="1"/>
</dbReference>
<dbReference type="EMBL" id="BSXU01004671">
    <property type="protein sequence ID" value="GMG46459.1"/>
    <property type="molecule type" value="Genomic_DNA"/>
</dbReference>
<name>A0A9W7DJD9_AMBMO</name>
<feature type="compositionally biased region" description="Polar residues" evidence="2">
    <location>
        <begin position="474"/>
        <end position="485"/>
    </location>
</feature>
<evidence type="ECO:0000256" key="2">
    <source>
        <dbReference type="SAM" id="MobiDB-lite"/>
    </source>
</evidence>
<dbReference type="AlphaFoldDB" id="A0A9W7DJD9"/>
<dbReference type="GO" id="GO:0031491">
    <property type="term" value="F:nucleosome binding"/>
    <property type="evidence" value="ECO:0007669"/>
    <property type="project" value="TreeGrafter"/>
</dbReference>
<organism evidence="4 5">
    <name type="scientific">Ambrosiozyma monospora</name>
    <name type="common">Yeast</name>
    <name type="synonym">Endomycopsis monosporus</name>
    <dbReference type="NCBI Taxonomy" id="43982"/>
    <lineage>
        <taxon>Eukaryota</taxon>
        <taxon>Fungi</taxon>
        <taxon>Dikarya</taxon>
        <taxon>Ascomycota</taxon>
        <taxon>Saccharomycotina</taxon>
        <taxon>Pichiomycetes</taxon>
        <taxon>Pichiales</taxon>
        <taxon>Pichiaceae</taxon>
        <taxon>Ambrosiozyma</taxon>
    </lineage>
</organism>
<dbReference type="Proteomes" id="UP001165063">
    <property type="component" value="Unassembled WGS sequence"/>
</dbReference>
<feature type="compositionally biased region" description="Basic and acidic residues" evidence="2">
    <location>
        <begin position="446"/>
        <end position="469"/>
    </location>
</feature>
<dbReference type="PANTHER" id="PTHR13980:SF15">
    <property type="entry name" value="FACT COMPLEX SUBUNIT SPT16"/>
    <property type="match status" value="1"/>
</dbReference>
<reference evidence="4" key="1">
    <citation type="submission" date="2023-04" db="EMBL/GenBank/DDBJ databases">
        <title>Ambrosiozyma monospora NBRC 1965.</title>
        <authorList>
            <person name="Ichikawa N."/>
            <person name="Sato H."/>
            <person name="Tonouchi N."/>
        </authorList>
    </citation>
    <scope>NUCLEOTIDE SEQUENCE</scope>
    <source>
        <strain evidence="4">NBRC 1965</strain>
    </source>
</reference>
<dbReference type="FunFam" id="3.40.350.10:FF:000006">
    <property type="entry name" value="FACT complex subunit SPT16"/>
    <property type="match status" value="1"/>
</dbReference>
<comment type="caution">
    <text evidence="4">The sequence shown here is derived from an EMBL/GenBank/DDBJ whole genome shotgun (WGS) entry which is preliminary data.</text>
</comment>
<evidence type="ECO:0000313" key="4">
    <source>
        <dbReference type="EMBL" id="GMG46459.1"/>
    </source>
</evidence>
<feature type="region of interest" description="Disordered" evidence="2">
    <location>
        <begin position="517"/>
        <end position="537"/>
    </location>
</feature>
<dbReference type="SMART" id="SM01285">
    <property type="entry name" value="FACT-Spt16_Nlob"/>
    <property type="match status" value="1"/>
</dbReference>
<dbReference type="Pfam" id="PF00557">
    <property type="entry name" value="Peptidase_M24"/>
    <property type="match status" value="1"/>
</dbReference>
<comment type="subcellular location">
    <subcellularLocation>
        <location evidence="1">Nucleus</location>
    </subcellularLocation>
    <subcellularLocation>
        <location evidence="1">Chromosome</location>
    </subcellularLocation>
</comment>
<dbReference type="Pfam" id="PF14826">
    <property type="entry name" value="FACT-Spt16_Nlob"/>
    <property type="match status" value="1"/>
</dbReference>
<keyword evidence="1" id="KW-0805">Transcription regulation</keyword>
<feature type="region of interest" description="Disordered" evidence="2">
    <location>
        <begin position="444"/>
        <end position="487"/>
    </location>
</feature>
<keyword evidence="5" id="KW-1185">Reference proteome</keyword>
<protein>
    <recommendedName>
        <fullName evidence="1">FACT complex subunit</fullName>
    </recommendedName>
</protein>
<keyword evidence="1" id="KW-0804">Transcription</keyword>
<dbReference type="Gene3D" id="3.40.350.10">
    <property type="entry name" value="Creatinase/prolidase N-terminal domain"/>
    <property type="match status" value="1"/>
</dbReference>
<dbReference type="Gene3D" id="3.90.230.10">
    <property type="entry name" value="Creatinase/methionine aminopeptidase superfamily"/>
    <property type="match status" value="1"/>
</dbReference>
<feature type="compositionally biased region" description="Basic and acidic residues" evidence="2">
    <location>
        <begin position="517"/>
        <end position="530"/>
    </location>
</feature>
<dbReference type="InterPro" id="IPR040258">
    <property type="entry name" value="Spt16"/>
</dbReference>
<dbReference type="OrthoDB" id="10251642at2759"/>
<comment type="function">
    <text evidence="1">Component of the FACT complex, a general chromatin factor that acts to reorganize nucleosomes. The FACT complex is involved in multiple processes that require DNA as a template such as mRNA elongation, DNA replication and DNA repair. During transcription elongation the FACT complex acts as a histone chaperone that both destabilizes and restores nucleosomal structure. It facilitates the passage of RNA polymerase II and transcription by promoting the dissociation of one histone H2A-H2B dimer from the nucleosome, then subsequently promotes the reestablishment of the nucleosome following the passage of RNA polymerase II.</text>
</comment>
<feature type="domain" description="FACT complex subunit SPT16 N-terminal lobe" evidence="3">
    <location>
        <begin position="6"/>
        <end position="169"/>
    </location>
</feature>
<evidence type="ECO:0000256" key="1">
    <source>
        <dbReference type="RuleBase" id="RU367052"/>
    </source>
</evidence>
<dbReference type="GO" id="GO:0006368">
    <property type="term" value="P:transcription elongation by RNA polymerase II"/>
    <property type="evidence" value="ECO:0007669"/>
    <property type="project" value="TreeGrafter"/>
</dbReference>
<keyword evidence="1" id="KW-0235">DNA replication</keyword>
<dbReference type="InterPro" id="IPR000994">
    <property type="entry name" value="Pept_M24"/>
</dbReference>
<gene>
    <name evidence="4" type="ORF">Amon01_000688100</name>
</gene>
<proteinExistence type="inferred from homology"/>
<dbReference type="GO" id="GO:0035101">
    <property type="term" value="C:FACT complex"/>
    <property type="evidence" value="ECO:0007669"/>
    <property type="project" value="UniProtKB-UniRule"/>
</dbReference>
<keyword evidence="1" id="KW-0539">Nucleus</keyword>
<dbReference type="SUPFAM" id="SSF55920">
    <property type="entry name" value="Creatinase/aminopeptidase"/>
    <property type="match status" value="1"/>
</dbReference>
<dbReference type="InterPro" id="IPR029149">
    <property type="entry name" value="Creatin/AminoP/Spt16_N"/>
</dbReference>
<keyword evidence="1" id="KW-0227">DNA damage</keyword>
<keyword evidence="1" id="KW-0158">Chromosome</keyword>
<accession>A0A9W7DJD9</accession>
<keyword evidence="1" id="KW-0234">DNA repair</keyword>
<dbReference type="GO" id="GO:0006260">
    <property type="term" value="P:DNA replication"/>
    <property type="evidence" value="ECO:0007669"/>
    <property type="project" value="UniProtKB-KW"/>
</dbReference>
<dbReference type="GO" id="GO:0006281">
    <property type="term" value="P:DNA repair"/>
    <property type="evidence" value="ECO:0007669"/>
    <property type="project" value="UniProtKB-UniRule"/>
</dbReference>
<comment type="similarity">
    <text evidence="1">Belongs to the peptidase M24 family. SPT16 subfamily.</text>
</comment>
<comment type="subunit">
    <text evidence="1">Component of the FACT complex.</text>
</comment>
<sequence>MSEVKIDAPLFRRRLHALQRNIASSDTFKQVNGLLVVVGSSDDSNPYQKSTILHTWLLGYEFPATAIYITAKKVVFLTSIGKTKYLNPLKAGNSNIVIHARNKDPEHNKKLFEEFVKDLKETTTEANKKIGYLVKDKYEGKFIKEWTPIFEKEIASSDNFELVDVPIGISTTMEAKDEEEQKNVRVASRASTNMMTYFTDEMSKIIDEELNVTNADLVKKIENKIDDEKFFKLMDTQKSMKKLGADFDQNQLDWCYRPIVQSNGKYELKFSVEATNQKLGGAVIIASIGLRYKNYCSNISRTFLIGPSKEMEKNYDFLQSVQIKIFSLLRDGAIAKDVYSKVLDFIKQQRPELADHFVKNLGSLIGIDFRDSTGVLNHKNERAIKENSVINLVIGFSKLKDAKLGNYALMLSDTIRVTGSEPIVITDSPTARSMVAFYFEDDDDSSEVKPKSEKEVVPKKEKSARKEKPAAPVRSSSEKVQSIGVNTRVLKAKMRAEQKGSEEDQTQIQKAIQTELHAKRQKEGLDRFNPEDAQEEI</sequence>
<evidence type="ECO:0000313" key="5">
    <source>
        <dbReference type="Proteomes" id="UP001165063"/>
    </source>
</evidence>
<dbReference type="InterPro" id="IPR029148">
    <property type="entry name" value="FACT-SPT16_Nlobe"/>
</dbReference>
<evidence type="ECO:0000259" key="3">
    <source>
        <dbReference type="SMART" id="SM01285"/>
    </source>
</evidence>
<dbReference type="FunFam" id="3.90.230.10:FF:000005">
    <property type="entry name" value="FACT complex subunit spt16"/>
    <property type="match status" value="1"/>
</dbReference>
<dbReference type="InterPro" id="IPR036005">
    <property type="entry name" value="Creatinase/aminopeptidase-like"/>
</dbReference>